<dbReference type="PANTHER" id="PTHR33681">
    <property type="entry name" value="BINDING PROTEIN, PUTATIVE, EXPRESSED-RELATED"/>
    <property type="match status" value="1"/>
</dbReference>
<dbReference type="InterPro" id="IPR014895">
    <property type="entry name" value="Alginate_lyase_2"/>
</dbReference>
<keyword evidence="1" id="KW-0732">Signal</keyword>
<evidence type="ECO:0000256" key="1">
    <source>
        <dbReference type="SAM" id="SignalP"/>
    </source>
</evidence>
<accession>A0A1D1ZGW7</accession>
<proteinExistence type="predicted"/>
<protein>
    <submittedName>
        <fullName evidence="3">Citrate-binding protein</fullName>
    </submittedName>
</protein>
<feature type="chain" id="PRO_5008900998" evidence="1">
    <location>
        <begin position="26"/>
        <end position="227"/>
    </location>
</feature>
<dbReference type="AlphaFoldDB" id="A0A1D1ZGW7"/>
<dbReference type="InterPro" id="IPR013320">
    <property type="entry name" value="ConA-like_dom_sf"/>
</dbReference>
<dbReference type="EMBL" id="GDJX01001915">
    <property type="protein sequence ID" value="JAT66021.1"/>
    <property type="molecule type" value="Transcribed_RNA"/>
</dbReference>
<gene>
    <name evidence="3" type="primary">CBP_0</name>
    <name evidence="3" type="ORF">g.41442</name>
</gene>
<evidence type="ECO:0000313" key="3">
    <source>
        <dbReference type="EMBL" id="JAT66021.1"/>
    </source>
</evidence>
<dbReference type="SUPFAM" id="SSF49899">
    <property type="entry name" value="Concanavalin A-like lectins/glucanases"/>
    <property type="match status" value="1"/>
</dbReference>
<dbReference type="Gene3D" id="2.60.120.200">
    <property type="match status" value="1"/>
</dbReference>
<name>A0A1D1ZGW7_9ARAE</name>
<dbReference type="Pfam" id="PF08787">
    <property type="entry name" value="Alginate_lyase2"/>
    <property type="match status" value="1"/>
</dbReference>
<evidence type="ECO:0000259" key="2">
    <source>
        <dbReference type="Pfam" id="PF08787"/>
    </source>
</evidence>
<dbReference type="PANTHER" id="PTHR33681:SF23">
    <property type="entry name" value="ALGINATE LYASE 2 DOMAIN-CONTAINING PROTEIN"/>
    <property type="match status" value="1"/>
</dbReference>
<sequence>MGRCPFFLIWPVWCLLVFLLAGGHGAMVWPSPSPCDPTQGFKRLPLNSSNFHVHSPYDLPVAQRYVAVHGVHTLWALASDKPFKVHSPTAPRSEIKIQGYDYSSGVWQFEGHAYVPSGTSGVCIMQVFGATSRATTLMLRVYNGALMYYRSLLVADDIYGRWFRVNVIHDVEGRTVKVFINSVLRLTVDDHGGASHYFKFGVYGQNGSSYFMESRWKAIKVFKKWQV</sequence>
<reference evidence="3" key="1">
    <citation type="submission" date="2015-07" db="EMBL/GenBank/DDBJ databases">
        <title>Transcriptome Assembly of Anthurium amnicola.</title>
        <authorList>
            <person name="Suzuki J."/>
        </authorList>
    </citation>
    <scope>NUCLEOTIDE SEQUENCE</scope>
</reference>
<organism evidence="3">
    <name type="scientific">Anthurium amnicola</name>
    <dbReference type="NCBI Taxonomy" id="1678845"/>
    <lineage>
        <taxon>Eukaryota</taxon>
        <taxon>Viridiplantae</taxon>
        <taxon>Streptophyta</taxon>
        <taxon>Embryophyta</taxon>
        <taxon>Tracheophyta</taxon>
        <taxon>Spermatophyta</taxon>
        <taxon>Magnoliopsida</taxon>
        <taxon>Liliopsida</taxon>
        <taxon>Araceae</taxon>
        <taxon>Pothoideae</taxon>
        <taxon>Potheae</taxon>
        <taxon>Anthurium</taxon>
    </lineage>
</organism>
<feature type="signal peptide" evidence="1">
    <location>
        <begin position="1"/>
        <end position="25"/>
    </location>
</feature>
<feature type="domain" description="Alginate lyase 2" evidence="2">
    <location>
        <begin position="49"/>
        <end position="222"/>
    </location>
</feature>